<dbReference type="STRING" id="511.UZ73_18525"/>
<keyword evidence="1 3" id="KW-0378">Hydrolase</keyword>
<evidence type="ECO:0000259" key="2">
    <source>
        <dbReference type="Pfam" id="PF20434"/>
    </source>
</evidence>
<dbReference type="Pfam" id="PF20434">
    <property type="entry name" value="BD-FAE"/>
    <property type="match status" value="1"/>
</dbReference>
<reference evidence="3 4" key="1">
    <citation type="submission" date="2018-05" db="EMBL/GenBank/DDBJ databases">
        <title>Genome Sequence of an Efficient Indole-Degrading Bacterium, Alcaligenes sp.YBY.</title>
        <authorList>
            <person name="Yang B."/>
        </authorList>
    </citation>
    <scope>NUCLEOTIDE SEQUENCE [LARGE SCALE GENOMIC DNA]</scope>
    <source>
        <strain evidence="3 4">YBY</strain>
    </source>
</reference>
<feature type="domain" description="BD-FAE-like" evidence="2">
    <location>
        <begin position="58"/>
        <end position="158"/>
    </location>
</feature>
<dbReference type="SUPFAM" id="SSF53474">
    <property type="entry name" value="alpha/beta-Hydrolases"/>
    <property type="match status" value="1"/>
</dbReference>
<dbReference type="GO" id="GO:0016787">
    <property type="term" value="F:hydrolase activity"/>
    <property type="evidence" value="ECO:0007669"/>
    <property type="project" value="UniProtKB-KW"/>
</dbReference>
<protein>
    <submittedName>
        <fullName evidence="3">Alpha/beta hydrolase</fullName>
    </submittedName>
</protein>
<comment type="caution">
    <text evidence="3">The sequence shown here is derived from an EMBL/GenBank/DDBJ whole genome shotgun (WGS) entry which is preliminary data.</text>
</comment>
<accession>A0A2U2BQ93</accession>
<dbReference type="PANTHER" id="PTHR48081">
    <property type="entry name" value="AB HYDROLASE SUPERFAMILY PROTEIN C4A8.06C"/>
    <property type="match status" value="1"/>
</dbReference>
<organism evidence="3 4">
    <name type="scientific">Alcaligenes faecalis</name>
    <dbReference type="NCBI Taxonomy" id="511"/>
    <lineage>
        <taxon>Bacteria</taxon>
        <taxon>Pseudomonadati</taxon>
        <taxon>Pseudomonadota</taxon>
        <taxon>Betaproteobacteria</taxon>
        <taxon>Burkholderiales</taxon>
        <taxon>Alcaligenaceae</taxon>
        <taxon>Alcaligenes</taxon>
    </lineage>
</organism>
<reference evidence="3 4" key="2">
    <citation type="submission" date="2018-05" db="EMBL/GenBank/DDBJ databases">
        <authorList>
            <person name="Lanie J.A."/>
            <person name="Ng W.-L."/>
            <person name="Kazmierczak K.M."/>
            <person name="Andrzejewski T.M."/>
            <person name="Davidsen T.M."/>
            <person name="Wayne K.J."/>
            <person name="Tettelin H."/>
            <person name="Glass J.I."/>
            <person name="Rusch D."/>
            <person name="Podicherti R."/>
            <person name="Tsui H.-C.T."/>
            <person name="Winkler M.E."/>
        </authorList>
    </citation>
    <scope>NUCLEOTIDE SEQUENCE [LARGE SCALE GENOMIC DNA]</scope>
    <source>
        <strain evidence="3 4">YBY</strain>
    </source>
</reference>
<dbReference type="Proteomes" id="UP000245216">
    <property type="component" value="Unassembled WGS sequence"/>
</dbReference>
<evidence type="ECO:0000313" key="3">
    <source>
        <dbReference type="EMBL" id="PWE16175.1"/>
    </source>
</evidence>
<dbReference type="EMBL" id="QEXO01000001">
    <property type="protein sequence ID" value="PWE16175.1"/>
    <property type="molecule type" value="Genomic_DNA"/>
</dbReference>
<evidence type="ECO:0000313" key="4">
    <source>
        <dbReference type="Proteomes" id="UP000245216"/>
    </source>
</evidence>
<dbReference type="InterPro" id="IPR029058">
    <property type="entry name" value="AB_hydrolase_fold"/>
</dbReference>
<sequence length="287" mass="31531">MNKLVFDPADLEQYRLQASVADFDAEMAAYKQASERARAALNTCFSTHAYGDDPAEKLDIYAASQAGAPVYLFIHGGYWRMLSKDDSAMMAQSLHAAGATVICLDYGLAPAYRLPQIVAQCERALLWVHAHAAQFNGDPQRIHISGSSAGGHLSGMLLAADAQREQRLIHSASILSGVMDLHPILQTAVNDWLQLDEEQAQRYSPALHPPAQGVPVLVAWGALEPAVMQEQSRHYARQCELAGCLLQSMAVPNRNHFNVLMDLEQSDSALTLAVLQTMNRHTQEERL</sequence>
<evidence type="ECO:0000256" key="1">
    <source>
        <dbReference type="ARBA" id="ARBA00022801"/>
    </source>
</evidence>
<dbReference type="Gene3D" id="3.40.50.1820">
    <property type="entry name" value="alpha/beta hydrolase"/>
    <property type="match status" value="1"/>
</dbReference>
<dbReference type="InterPro" id="IPR049492">
    <property type="entry name" value="BD-FAE-like_dom"/>
</dbReference>
<gene>
    <name evidence="3" type="ORF">DF183_05490</name>
</gene>
<dbReference type="PANTHER" id="PTHR48081:SF33">
    <property type="entry name" value="KYNURENINE FORMAMIDASE"/>
    <property type="match status" value="1"/>
</dbReference>
<dbReference type="AlphaFoldDB" id="A0A2U2BQ93"/>
<dbReference type="RefSeq" id="WP_109088575.1">
    <property type="nucleotide sequence ID" value="NZ_QEXO01000001.1"/>
</dbReference>
<proteinExistence type="predicted"/>
<name>A0A2U2BQ93_ALCFA</name>
<dbReference type="InterPro" id="IPR050300">
    <property type="entry name" value="GDXG_lipolytic_enzyme"/>
</dbReference>